<dbReference type="AlphaFoldDB" id="A0AAC8PWQ5"/>
<name>A0AAC8PWQ5_9GAMM</name>
<dbReference type="RefSeq" id="WP_046699272.1">
    <property type="nucleotide sequence ID" value="NZ_CP011376.1"/>
</dbReference>
<sequence length="103" mass="12337">MTKLYTIPEIKWKTALLHQDGIVREVKFTEDTFIEYFIHAEIDGMHRCYYGNGRFRDFKTEEEAKEWVSEVHYPAQVEKYLNLITNQTHNKPTAKQQETEILL</sequence>
<organism evidence="1 2">
    <name type="scientific">Moraxella bovoculi</name>
    <dbReference type="NCBI Taxonomy" id="386891"/>
    <lineage>
        <taxon>Bacteria</taxon>
        <taxon>Pseudomonadati</taxon>
        <taxon>Pseudomonadota</taxon>
        <taxon>Gammaproteobacteria</taxon>
        <taxon>Moraxellales</taxon>
        <taxon>Moraxellaceae</taxon>
        <taxon>Moraxella</taxon>
    </lineage>
</organism>
<reference evidence="1 2" key="1">
    <citation type="submission" date="2015-05" db="EMBL/GenBank/DDBJ databases">
        <authorList>
            <person name="Dickey A."/>
            <person name="Clawson M."/>
            <person name="Bono J."/>
            <person name="Loy J.D."/>
        </authorList>
    </citation>
    <scope>NUCLEOTIDE SEQUENCE [LARGE SCALE GENOMIC DNA]</scope>
    <source>
        <strain evidence="1 2">22581</strain>
    </source>
</reference>
<protein>
    <submittedName>
        <fullName evidence="1">Uncharacterized protein</fullName>
    </submittedName>
</protein>
<evidence type="ECO:0000313" key="1">
    <source>
        <dbReference type="EMBL" id="AKG07812.1"/>
    </source>
</evidence>
<accession>A0AAC8PWQ5</accession>
<gene>
    <name evidence="1" type="ORF">AAX06_06185</name>
</gene>
<dbReference type="Proteomes" id="UP000077465">
    <property type="component" value="Chromosome"/>
</dbReference>
<proteinExistence type="predicted"/>
<evidence type="ECO:0000313" key="2">
    <source>
        <dbReference type="Proteomes" id="UP000077465"/>
    </source>
</evidence>
<dbReference type="EMBL" id="CP011376">
    <property type="protein sequence ID" value="AKG07812.1"/>
    <property type="molecule type" value="Genomic_DNA"/>
</dbReference>